<evidence type="ECO:0000313" key="3">
    <source>
        <dbReference type="EnsemblMetazoa" id="ASIC011644-PA"/>
    </source>
</evidence>
<feature type="region of interest" description="Disordered" evidence="1">
    <location>
        <begin position="1"/>
        <end position="20"/>
    </location>
</feature>
<evidence type="ECO:0000313" key="4">
    <source>
        <dbReference type="Proteomes" id="UP000030765"/>
    </source>
</evidence>
<dbReference type="EMBL" id="KE525263">
    <property type="protein sequence ID" value="KFB43803.1"/>
    <property type="molecule type" value="Genomic_DNA"/>
</dbReference>
<reference evidence="2 4" key="1">
    <citation type="journal article" date="2014" name="BMC Genomics">
        <title>Genome sequence of Anopheles sinensis provides insight into genetics basis of mosquito competence for malaria parasites.</title>
        <authorList>
            <person name="Zhou D."/>
            <person name="Zhang D."/>
            <person name="Ding G."/>
            <person name="Shi L."/>
            <person name="Hou Q."/>
            <person name="Ye Y."/>
            <person name="Xu Y."/>
            <person name="Zhou H."/>
            <person name="Xiong C."/>
            <person name="Li S."/>
            <person name="Yu J."/>
            <person name="Hong S."/>
            <person name="Yu X."/>
            <person name="Zou P."/>
            <person name="Chen C."/>
            <person name="Chang X."/>
            <person name="Wang W."/>
            <person name="Lv Y."/>
            <person name="Sun Y."/>
            <person name="Ma L."/>
            <person name="Shen B."/>
            <person name="Zhu C."/>
        </authorList>
    </citation>
    <scope>NUCLEOTIDE SEQUENCE [LARGE SCALE GENOMIC DNA]</scope>
</reference>
<evidence type="ECO:0000313" key="2">
    <source>
        <dbReference type="EMBL" id="KFB43803.1"/>
    </source>
</evidence>
<feature type="compositionally biased region" description="Basic and acidic residues" evidence="1">
    <location>
        <begin position="8"/>
        <end position="20"/>
    </location>
</feature>
<dbReference type="EMBL" id="ATLV01019152">
    <property type="status" value="NOT_ANNOTATED_CDS"/>
    <property type="molecule type" value="Genomic_DNA"/>
</dbReference>
<dbReference type="EnsemblMetazoa" id="ASIC011644-RA">
    <property type="protein sequence ID" value="ASIC011644-PA"/>
    <property type="gene ID" value="ASIC011644"/>
</dbReference>
<evidence type="ECO:0000256" key="1">
    <source>
        <dbReference type="SAM" id="MobiDB-lite"/>
    </source>
</evidence>
<keyword evidence="4" id="KW-1185">Reference proteome</keyword>
<organism evidence="2">
    <name type="scientific">Anopheles sinensis</name>
    <name type="common">Mosquito</name>
    <dbReference type="NCBI Taxonomy" id="74873"/>
    <lineage>
        <taxon>Eukaryota</taxon>
        <taxon>Metazoa</taxon>
        <taxon>Ecdysozoa</taxon>
        <taxon>Arthropoda</taxon>
        <taxon>Hexapoda</taxon>
        <taxon>Insecta</taxon>
        <taxon>Pterygota</taxon>
        <taxon>Neoptera</taxon>
        <taxon>Endopterygota</taxon>
        <taxon>Diptera</taxon>
        <taxon>Nematocera</taxon>
        <taxon>Culicoidea</taxon>
        <taxon>Culicidae</taxon>
        <taxon>Anophelinae</taxon>
        <taxon>Anopheles</taxon>
    </lineage>
</organism>
<gene>
    <name evidence="2" type="ORF">ZHAS_00011644</name>
</gene>
<reference evidence="3" key="2">
    <citation type="submission" date="2020-05" db="UniProtKB">
        <authorList>
            <consortium name="EnsemblMetazoa"/>
        </authorList>
    </citation>
    <scope>IDENTIFICATION</scope>
</reference>
<name>A0A084W0Q9_ANOSI</name>
<dbReference type="VEuPathDB" id="VectorBase:ASIC011644"/>
<proteinExistence type="predicted"/>
<dbReference type="AlphaFoldDB" id="A0A084W0Q9"/>
<protein>
    <submittedName>
        <fullName evidence="2 3">Uncharacterized protein</fullName>
    </submittedName>
</protein>
<dbReference type="Proteomes" id="UP000030765">
    <property type="component" value="Unassembled WGS sequence"/>
</dbReference>
<feature type="region of interest" description="Disordered" evidence="1">
    <location>
        <begin position="59"/>
        <end position="90"/>
    </location>
</feature>
<sequence length="127" mass="14333">MQMRISHRPVETVEPGCKDGALDVRQHKTEGTGQSGRKNGNGIAPPELASVLCIGRLKTNDKSEPRQSQSTWTDFANLENRSDTTRPFPRQENVGWETVRQWVEVRFRRGFVFATLETSTYGVMSGH</sequence>
<accession>A0A084W0Q9</accession>